<feature type="region of interest" description="Disordered" evidence="1">
    <location>
        <begin position="129"/>
        <end position="159"/>
    </location>
</feature>
<sequence>MRAAAPAVLAAAALLLLLLAPTAHATDSPSYDDSKRRWPAEPYPPTISVAGVDVLNPRDVQQYRQAHVTYWRHVGVTVNGVGAWLGVFNRTVMSKPADASPANPAPVSPPANFACPKATAYDWPYEYEEDAGKGSKDRKGGKDSKGKDNKKKPKKPQGEDTFLITGSLLAAPGTINRSCSLPARRRVILNVLDDVEWYAPTIDYTQSSPQLVPQGVRLSPSSLRSLAQVNIELANASSCVFLSINGTQVPNITSFFHVSPYVPDMDIAPGFFQVVRQVNNINVTGDKAAQELLRKGKNNTDFADAGYYLIFPRGLPIGRHTLRFGLRAGCSLAAGRTFFREGVRYSPAERGCGDDRKWDDDGKKERDRKGGDREEGERKEPAGRKEEPGRKGEAGKWDAAGCKDDGKGECWPYPNTCGTDCVTLGAAELPAFGWEYVITVTDKQ</sequence>
<dbReference type="OrthoDB" id="548826at2759"/>
<evidence type="ECO:0000313" key="4">
    <source>
        <dbReference type="Proteomes" id="UP000613740"/>
    </source>
</evidence>
<comment type="caution">
    <text evidence="3">The sequence shown here is derived from an EMBL/GenBank/DDBJ whole genome shotgun (WGS) entry which is preliminary data.</text>
</comment>
<dbReference type="AlphaFoldDB" id="A0A836B6R8"/>
<reference evidence="3" key="1">
    <citation type="journal article" date="2020" name="bioRxiv">
        <title>Comparative genomics of Chlamydomonas.</title>
        <authorList>
            <person name="Craig R.J."/>
            <person name="Hasan A.R."/>
            <person name="Ness R.W."/>
            <person name="Keightley P.D."/>
        </authorList>
    </citation>
    <scope>NUCLEOTIDE SEQUENCE</scope>
    <source>
        <strain evidence="3">CCAP 11/173</strain>
    </source>
</reference>
<evidence type="ECO:0000256" key="1">
    <source>
        <dbReference type="SAM" id="MobiDB-lite"/>
    </source>
</evidence>
<proteinExistence type="predicted"/>
<feature type="signal peptide" evidence="2">
    <location>
        <begin position="1"/>
        <end position="25"/>
    </location>
</feature>
<feature type="compositionally biased region" description="Basic and acidic residues" evidence="1">
    <location>
        <begin position="351"/>
        <end position="408"/>
    </location>
</feature>
<feature type="compositionally biased region" description="Basic and acidic residues" evidence="1">
    <location>
        <begin position="130"/>
        <end position="147"/>
    </location>
</feature>
<feature type="region of interest" description="Disordered" evidence="1">
    <location>
        <begin position="350"/>
        <end position="408"/>
    </location>
</feature>
<evidence type="ECO:0000256" key="2">
    <source>
        <dbReference type="SAM" id="SignalP"/>
    </source>
</evidence>
<organism evidence="3 4">
    <name type="scientific">Chlamydomonas schloesseri</name>
    <dbReference type="NCBI Taxonomy" id="2026947"/>
    <lineage>
        <taxon>Eukaryota</taxon>
        <taxon>Viridiplantae</taxon>
        <taxon>Chlorophyta</taxon>
        <taxon>core chlorophytes</taxon>
        <taxon>Chlorophyceae</taxon>
        <taxon>CS clade</taxon>
        <taxon>Chlamydomonadales</taxon>
        <taxon>Chlamydomonadaceae</taxon>
        <taxon>Chlamydomonas</taxon>
    </lineage>
</organism>
<keyword evidence="2" id="KW-0732">Signal</keyword>
<name>A0A836B6R8_9CHLO</name>
<dbReference type="Proteomes" id="UP000613740">
    <property type="component" value="Unassembled WGS sequence"/>
</dbReference>
<evidence type="ECO:0000313" key="3">
    <source>
        <dbReference type="EMBL" id="KAG2449165.1"/>
    </source>
</evidence>
<gene>
    <name evidence="3" type="ORF">HYH02_005912</name>
</gene>
<dbReference type="EMBL" id="JAEHOD010000015">
    <property type="protein sequence ID" value="KAG2449165.1"/>
    <property type="molecule type" value="Genomic_DNA"/>
</dbReference>
<accession>A0A836B6R8</accession>
<feature type="chain" id="PRO_5032534502" evidence="2">
    <location>
        <begin position="26"/>
        <end position="444"/>
    </location>
</feature>
<keyword evidence="4" id="KW-1185">Reference proteome</keyword>
<protein>
    <submittedName>
        <fullName evidence="3">Uncharacterized protein</fullName>
    </submittedName>
</protein>